<evidence type="ECO:0000256" key="2">
    <source>
        <dbReference type="ARBA" id="ARBA00022771"/>
    </source>
</evidence>
<evidence type="ECO:0000313" key="7">
    <source>
        <dbReference type="EMBL" id="KAL2501101.1"/>
    </source>
</evidence>
<dbReference type="PROSITE" id="PS51999">
    <property type="entry name" value="ZF_GRF"/>
    <property type="match status" value="1"/>
</dbReference>
<evidence type="ECO:0000259" key="6">
    <source>
        <dbReference type="PROSITE" id="PS51999"/>
    </source>
</evidence>
<comment type="caution">
    <text evidence="7">The sequence shown here is derived from an EMBL/GenBank/DDBJ whole genome shotgun (WGS) entry which is preliminary data.</text>
</comment>
<keyword evidence="5" id="KW-0472">Membrane</keyword>
<keyword evidence="1" id="KW-0479">Metal-binding</keyword>
<gene>
    <name evidence="7" type="ORF">Fot_34949</name>
</gene>
<dbReference type="EMBL" id="JBFOLJ010000010">
    <property type="protein sequence ID" value="KAL2501101.1"/>
    <property type="molecule type" value="Genomic_DNA"/>
</dbReference>
<keyword evidence="8" id="KW-1185">Reference proteome</keyword>
<evidence type="ECO:0000256" key="1">
    <source>
        <dbReference type="ARBA" id="ARBA00022723"/>
    </source>
</evidence>
<evidence type="ECO:0000256" key="3">
    <source>
        <dbReference type="ARBA" id="ARBA00022833"/>
    </source>
</evidence>
<dbReference type="InterPro" id="IPR010666">
    <property type="entry name" value="Znf_GRF"/>
</dbReference>
<reference evidence="8" key="1">
    <citation type="submission" date="2024-07" db="EMBL/GenBank/DDBJ databases">
        <title>Two chromosome-level genome assemblies of Korean endemic species Abeliophyllum distichum and Forsythia ovata (Oleaceae).</title>
        <authorList>
            <person name="Jang H."/>
        </authorList>
    </citation>
    <scope>NUCLEOTIDE SEQUENCE [LARGE SCALE GENOMIC DNA]</scope>
</reference>
<sequence>MAMENDGGTQINEQSVCLCGRIAAMRTSWTENNPGRRFLGCSYYGRPDACDYFKWVDPPLLNPRYKSVMNGLLRNANREADLEKKWQRRVLYHRLLLGILVLAILVQYGLWW</sequence>
<dbReference type="Proteomes" id="UP001604277">
    <property type="component" value="Unassembled WGS sequence"/>
</dbReference>
<feature type="domain" description="GRF-type" evidence="6">
    <location>
        <begin position="17"/>
        <end position="59"/>
    </location>
</feature>
<evidence type="ECO:0000313" key="8">
    <source>
        <dbReference type="Proteomes" id="UP001604277"/>
    </source>
</evidence>
<feature type="transmembrane region" description="Helical" evidence="5">
    <location>
        <begin position="91"/>
        <end position="111"/>
    </location>
</feature>
<evidence type="ECO:0000256" key="4">
    <source>
        <dbReference type="PROSITE-ProRule" id="PRU01343"/>
    </source>
</evidence>
<keyword evidence="5" id="KW-1133">Transmembrane helix</keyword>
<keyword evidence="2 4" id="KW-0863">Zinc-finger</keyword>
<keyword evidence="3" id="KW-0862">Zinc</keyword>
<dbReference type="Pfam" id="PF06839">
    <property type="entry name" value="Zn_ribbon_GRF"/>
    <property type="match status" value="1"/>
</dbReference>
<organism evidence="7 8">
    <name type="scientific">Forsythia ovata</name>
    <dbReference type="NCBI Taxonomy" id="205694"/>
    <lineage>
        <taxon>Eukaryota</taxon>
        <taxon>Viridiplantae</taxon>
        <taxon>Streptophyta</taxon>
        <taxon>Embryophyta</taxon>
        <taxon>Tracheophyta</taxon>
        <taxon>Spermatophyta</taxon>
        <taxon>Magnoliopsida</taxon>
        <taxon>eudicotyledons</taxon>
        <taxon>Gunneridae</taxon>
        <taxon>Pentapetalae</taxon>
        <taxon>asterids</taxon>
        <taxon>lamiids</taxon>
        <taxon>Lamiales</taxon>
        <taxon>Oleaceae</taxon>
        <taxon>Forsythieae</taxon>
        <taxon>Forsythia</taxon>
    </lineage>
</organism>
<name>A0ABD1SK77_9LAMI</name>
<dbReference type="PANTHER" id="PTHR33248">
    <property type="entry name" value="ZINC ION-BINDING PROTEIN"/>
    <property type="match status" value="1"/>
</dbReference>
<evidence type="ECO:0000256" key="5">
    <source>
        <dbReference type="SAM" id="Phobius"/>
    </source>
</evidence>
<proteinExistence type="predicted"/>
<dbReference type="GO" id="GO:0008270">
    <property type="term" value="F:zinc ion binding"/>
    <property type="evidence" value="ECO:0007669"/>
    <property type="project" value="UniProtKB-KW"/>
</dbReference>
<protein>
    <recommendedName>
        <fullName evidence="6">GRF-type domain-containing protein</fullName>
    </recommendedName>
</protein>
<accession>A0ABD1SK77</accession>
<dbReference type="AlphaFoldDB" id="A0ABD1SK77"/>
<keyword evidence="5" id="KW-0812">Transmembrane</keyword>